<protein>
    <submittedName>
        <fullName evidence="2">Maleylpyruvate isomerase family mycothiol-dependent enzyme</fullName>
    </submittedName>
</protein>
<accession>A0ABP6P3V8</accession>
<dbReference type="Proteomes" id="UP001499924">
    <property type="component" value="Unassembled WGS sequence"/>
</dbReference>
<keyword evidence="2" id="KW-0413">Isomerase</keyword>
<dbReference type="InterPro" id="IPR024344">
    <property type="entry name" value="MDMPI_metal-binding"/>
</dbReference>
<dbReference type="InterPro" id="IPR034660">
    <property type="entry name" value="DinB/YfiT-like"/>
</dbReference>
<reference evidence="3" key="1">
    <citation type="journal article" date="2019" name="Int. J. Syst. Evol. Microbiol.">
        <title>The Global Catalogue of Microorganisms (GCM) 10K type strain sequencing project: providing services to taxonomists for standard genome sequencing and annotation.</title>
        <authorList>
            <consortium name="The Broad Institute Genomics Platform"/>
            <consortium name="The Broad Institute Genome Sequencing Center for Infectious Disease"/>
            <person name="Wu L."/>
            <person name="Ma J."/>
        </authorList>
    </citation>
    <scope>NUCLEOTIDE SEQUENCE [LARGE SCALE GENOMIC DNA]</scope>
    <source>
        <strain evidence="3">JCM 15614</strain>
    </source>
</reference>
<comment type="caution">
    <text evidence="2">The sequence shown here is derived from an EMBL/GenBank/DDBJ whole genome shotgun (WGS) entry which is preliminary data.</text>
</comment>
<name>A0ABP6P3V8_9ACTN</name>
<dbReference type="EMBL" id="BAAAVV010000003">
    <property type="protein sequence ID" value="GAA3165473.1"/>
    <property type="molecule type" value="Genomic_DNA"/>
</dbReference>
<sequence length="210" mass="23043">MDRNTAWRTVEQQRLALADLLAGLTPEQWVHPSLCDRWRVCDVAAHLTLGSRFGLLTGVREFVRARGDVNRLIHDTAVRRADDVPQEQVVTDLRESAASRRHPPGTSYLDPFADVLVHGQDIARPLGIRREIPTDAAVVAATRYWTMGFPFHARRRLAGLRITATDADWTVGDGPTVAGPIGSLLLLLTGRTASLHELEGDGLTNRSSGA</sequence>
<gene>
    <name evidence="2" type="ORF">GCM10010531_17480</name>
</gene>
<dbReference type="SUPFAM" id="SSF109854">
    <property type="entry name" value="DinB/YfiT-like putative metalloenzymes"/>
    <property type="match status" value="1"/>
</dbReference>
<proteinExistence type="predicted"/>
<evidence type="ECO:0000313" key="3">
    <source>
        <dbReference type="Proteomes" id="UP001499924"/>
    </source>
</evidence>
<evidence type="ECO:0000313" key="2">
    <source>
        <dbReference type="EMBL" id="GAA3165473.1"/>
    </source>
</evidence>
<dbReference type="Pfam" id="PF11716">
    <property type="entry name" value="MDMPI_N"/>
    <property type="match status" value="1"/>
</dbReference>
<dbReference type="RefSeq" id="WP_344688383.1">
    <property type="nucleotide sequence ID" value="NZ_BAAAVV010000003.1"/>
</dbReference>
<dbReference type="NCBIfam" id="TIGR03083">
    <property type="entry name" value="maleylpyruvate isomerase family mycothiol-dependent enzyme"/>
    <property type="match status" value="1"/>
</dbReference>
<keyword evidence="3" id="KW-1185">Reference proteome</keyword>
<dbReference type="Gene3D" id="1.20.120.450">
    <property type="entry name" value="dinb family like domain"/>
    <property type="match status" value="1"/>
</dbReference>
<evidence type="ECO:0000259" key="1">
    <source>
        <dbReference type="Pfam" id="PF11716"/>
    </source>
</evidence>
<organism evidence="2 3">
    <name type="scientific">Blastococcus jejuensis</name>
    <dbReference type="NCBI Taxonomy" id="351224"/>
    <lineage>
        <taxon>Bacteria</taxon>
        <taxon>Bacillati</taxon>
        <taxon>Actinomycetota</taxon>
        <taxon>Actinomycetes</taxon>
        <taxon>Geodermatophilales</taxon>
        <taxon>Geodermatophilaceae</taxon>
        <taxon>Blastococcus</taxon>
    </lineage>
</organism>
<feature type="domain" description="Mycothiol-dependent maleylpyruvate isomerase metal-binding" evidence="1">
    <location>
        <begin position="12"/>
        <end position="101"/>
    </location>
</feature>
<dbReference type="GO" id="GO:0016853">
    <property type="term" value="F:isomerase activity"/>
    <property type="evidence" value="ECO:0007669"/>
    <property type="project" value="UniProtKB-KW"/>
</dbReference>
<dbReference type="InterPro" id="IPR017517">
    <property type="entry name" value="Maleyloyr_isom"/>
</dbReference>